<dbReference type="InterPro" id="IPR037257">
    <property type="entry name" value="T2SS_E_N_sf"/>
</dbReference>
<dbReference type="Gene3D" id="3.30.450.90">
    <property type="match status" value="1"/>
</dbReference>
<dbReference type="GO" id="GO:0005524">
    <property type="term" value="F:ATP binding"/>
    <property type="evidence" value="ECO:0007669"/>
    <property type="project" value="UniProtKB-KW"/>
</dbReference>
<evidence type="ECO:0000259" key="4">
    <source>
        <dbReference type="PROSITE" id="PS00662"/>
    </source>
</evidence>
<feature type="domain" description="Bacterial type II secretion system protein E" evidence="4">
    <location>
        <begin position="368"/>
        <end position="382"/>
    </location>
</feature>
<dbReference type="EMBL" id="FORX01000011">
    <property type="protein sequence ID" value="SFJ98883.1"/>
    <property type="molecule type" value="Genomic_DNA"/>
</dbReference>
<evidence type="ECO:0000256" key="1">
    <source>
        <dbReference type="ARBA" id="ARBA00006611"/>
    </source>
</evidence>
<proteinExistence type="inferred from homology"/>
<dbReference type="RefSeq" id="WP_092375576.1">
    <property type="nucleotide sequence ID" value="NZ_FORX01000011.1"/>
</dbReference>
<dbReference type="InterPro" id="IPR027417">
    <property type="entry name" value="P-loop_NTPase"/>
</dbReference>
<dbReference type="Pfam" id="PF05157">
    <property type="entry name" value="MshEN"/>
    <property type="match status" value="1"/>
</dbReference>
<dbReference type="STRING" id="52560.SAMN04488082_11152"/>
<sequence length="554" mass="61478">MTQSIRIGDLLKDKGLISDRHIEYSLQEQNVTGQKLGQVLSGIGIVSEFDITRALSVQLGLPHIDLEKETPDQTLLARFNRGTCLNLRIFPLGDDAQFVTMATSSLPDTAMEQACLRFTGKRPKFVLTEETKIVSAIYEYFFFLENPVEVMLDREARILADDTTLTTRPDRFVEYLLLLAIRERASDIHIRPMEHGINVAFRVDGVLRSVRFFPPTLKRALTTIKLTAGMDISEQRLPQDGRWSVTLLHRTINIRASSLVTPYGENIVLRLLHMERGSLSLKALGFLPEDLERLASAFREPFGIILLTGPTGSGKSTTLVAGLSSLDLLGKNVLTVENPIEHVVPLARQTQVNEEAGYDFANAMRYFLRHDPDIILIGEMRDKLTAETAITAATTGHMVLSTLHSNTALGSIPRLKGLELDNLSIAESLVSVVSQRLARSLCRNCMEEYEPAASDLAYLGKRIRTLYRAKGCSACGGTGYRGRTLLYEILTITHEMRVLIEQDAALYQLEELALKQGFTTMFDIGVNKVASGETSVEELQRVLGASRYSSATSG</sequence>
<comment type="similarity">
    <text evidence="1">Belongs to the GSP E family.</text>
</comment>
<name>A0A1I3VVB1_9BACT</name>
<dbReference type="CDD" id="cd01129">
    <property type="entry name" value="PulE-GspE-like"/>
    <property type="match status" value="1"/>
</dbReference>
<dbReference type="SUPFAM" id="SSF160246">
    <property type="entry name" value="EspE N-terminal domain-like"/>
    <property type="match status" value="1"/>
</dbReference>
<evidence type="ECO:0000313" key="6">
    <source>
        <dbReference type="Proteomes" id="UP000198635"/>
    </source>
</evidence>
<dbReference type="Gene3D" id="3.40.50.300">
    <property type="entry name" value="P-loop containing nucleotide triphosphate hydrolases"/>
    <property type="match status" value="1"/>
</dbReference>
<dbReference type="GO" id="GO:0016887">
    <property type="term" value="F:ATP hydrolysis activity"/>
    <property type="evidence" value="ECO:0007669"/>
    <property type="project" value="TreeGrafter"/>
</dbReference>
<dbReference type="Proteomes" id="UP000198635">
    <property type="component" value="Unassembled WGS sequence"/>
</dbReference>
<dbReference type="InterPro" id="IPR001482">
    <property type="entry name" value="T2SS/T4SS_dom"/>
</dbReference>
<keyword evidence="2" id="KW-0547">Nucleotide-binding</keyword>
<evidence type="ECO:0000313" key="5">
    <source>
        <dbReference type="EMBL" id="SFJ98883.1"/>
    </source>
</evidence>
<dbReference type="OrthoDB" id="9805147at2"/>
<dbReference type="InterPro" id="IPR007831">
    <property type="entry name" value="T2SS_GspE_N"/>
</dbReference>
<keyword evidence="3" id="KW-0067">ATP-binding</keyword>
<dbReference type="AlphaFoldDB" id="A0A1I3VVB1"/>
<dbReference type="PANTHER" id="PTHR30258">
    <property type="entry name" value="TYPE II SECRETION SYSTEM PROTEIN GSPE-RELATED"/>
    <property type="match status" value="1"/>
</dbReference>
<protein>
    <submittedName>
        <fullName evidence="5">General secretion pathway protein E</fullName>
    </submittedName>
</protein>
<dbReference type="GO" id="GO:0005886">
    <property type="term" value="C:plasma membrane"/>
    <property type="evidence" value="ECO:0007669"/>
    <property type="project" value="TreeGrafter"/>
</dbReference>
<dbReference type="PROSITE" id="PS00662">
    <property type="entry name" value="T2SP_E"/>
    <property type="match status" value="1"/>
</dbReference>
<dbReference type="PANTHER" id="PTHR30258:SF2">
    <property type="entry name" value="COMG OPERON PROTEIN 1"/>
    <property type="match status" value="1"/>
</dbReference>
<keyword evidence="6" id="KW-1185">Reference proteome</keyword>
<accession>A0A1I3VVB1</accession>
<dbReference type="Pfam" id="PF00437">
    <property type="entry name" value="T2SSE"/>
    <property type="match status" value="1"/>
</dbReference>
<gene>
    <name evidence="5" type="ORF">SAMN04488082_11152</name>
</gene>
<reference evidence="6" key="1">
    <citation type="submission" date="2016-10" db="EMBL/GenBank/DDBJ databases">
        <authorList>
            <person name="Varghese N."/>
            <person name="Submissions S."/>
        </authorList>
    </citation>
    <scope>NUCLEOTIDE SEQUENCE [LARGE SCALE GENOMIC DNA]</scope>
    <source>
        <strain evidence="6">DSM 5918</strain>
    </source>
</reference>
<organism evidence="5 6">
    <name type="scientific">Desulfomicrobium apsheronum</name>
    <dbReference type="NCBI Taxonomy" id="52560"/>
    <lineage>
        <taxon>Bacteria</taxon>
        <taxon>Pseudomonadati</taxon>
        <taxon>Thermodesulfobacteriota</taxon>
        <taxon>Desulfovibrionia</taxon>
        <taxon>Desulfovibrionales</taxon>
        <taxon>Desulfomicrobiaceae</taxon>
        <taxon>Desulfomicrobium</taxon>
    </lineage>
</organism>
<evidence type="ECO:0000256" key="2">
    <source>
        <dbReference type="ARBA" id="ARBA00022741"/>
    </source>
</evidence>
<evidence type="ECO:0000256" key="3">
    <source>
        <dbReference type="ARBA" id="ARBA00022840"/>
    </source>
</evidence>
<dbReference type="SUPFAM" id="SSF52540">
    <property type="entry name" value="P-loop containing nucleoside triphosphate hydrolases"/>
    <property type="match status" value="1"/>
</dbReference>